<sequence length="98" mass="11487">MPLFLQPSSRFIIDGRTKNREELWLWMWQQKDDRINGQQISESNDWMWLQLRSLTSNIHVFMSSTGSVAFLFSVCRFGSLLYCRLPQTSQTSISYGST</sequence>
<protein>
    <submittedName>
        <fullName evidence="1">Uncharacterized protein</fullName>
    </submittedName>
</protein>
<evidence type="ECO:0000313" key="2">
    <source>
        <dbReference type="Proteomes" id="UP000789390"/>
    </source>
</evidence>
<gene>
    <name evidence="1" type="ORF">DGAL_LOCUS6868</name>
</gene>
<keyword evidence="2" id="KW-1185">Reference proteome</keyword>
<name>A0A8J2WM22_9CRUS</name>
<dbReference type="AlphaFoldDB" id="A0A8J2WM22"/>
<proteinExistence type="predicted"/>
<evidence type="ECO:0000313" key="1">
    <source>
        <dbReference type="EMBL" id="CAH0104154.1"/>
    </source>
</evidence>
<reference evidence="1" key="1">
    <citation type="submission" date="2021-11" db="EMBL/GenBank/DDBJ databases">
        <authorList>
            <person name="Schell T."/>
        </authorList>
    </citation>
    <scope>NUCLEOTIDE SEQUENCE</scope>
    <source>
        <strain evidence="1">M5</strain>
    </source>
</reference>
<dbReference type="EMBL" id="CAKKLH010000124">
    <property type="protein sequence ID" value="CAH0104154.1"/>
    <property type="molecule type" value="Genomic_DNA"/>
</dbReference>
<dbReference type="Proteomes" id="UP000789390">
    <property type="component" value="Unassembled WGS sequence"/>
</dbReference>
<accession>A0A8J2WM22</accession>
<organism evidence="1 2">
    <name type="scientific">Daphnia galeata</name>
    <dbReference type="NCBI Taxonomy" id="27404"/>
    <lineage>
        <taxon>Eukaryota</taxon>
        <taxon>Metazoa</taxon>
        <taxon>Ecdysozoa</taxon>
        <taxon>Arthropoda</taxon>
        <taxon>Crustacea</taxon>
        <taxon>Branchiopoda</taxon>
        <taxon>Diplostraca</taxon>
        <taxon>Cladocera</taxon>
        <taxon>Anomopoda</taxon>
        <taxon>Daphniidae</taxon>
        <taxon>Daphnia</taxon>
    </lineage>
</organism>
<comment type="caution">
    <text evidence="1">The sequence shown here is derived from an EMBL/GenBank/DDBJ whole genome shotgun (WGS) entry which is preliminary data.</text>
</comment>